<proteinExistence type="predicted"/>
<protein>
    <submittedName>
        <fullName evidence="1">Uncharacterized protein</fullName>
    </submittedName>
</protein>
<evidence type="ECO:0000313" key="1">
    <source>
        <dbReference type="EMBL" id="KAJ9117539.1"/>
    </source>
</evidence>
<name>A0ACC2X2I0_9TREE</name>
<gene>
    <name evidence="1" type="ORF">QFC22_004389</name>
</gene>
<comment type="caution">
    <text evidence="1">The sequence shown here is derived from an EMBL/GenBank/DDBJ whole genome shotgun (WGS) entry which is preliminary data.</text>
</comment>
<organism evidence="1 2">
    <name type="scientific">Naganishia vaughanmartiniae</name>
    <dbReference type="NCBI Taxonomy" id="1424756"/>
    <lineage>
        <taxon>Eukaryota</taxon>
        <taxon>Fungi</taxon>
        <taxon>Dikarya</taxon>
        <taxon>Basidiomycota</taxon>
        <taxon>Agaricomycotina</taxon>
        <taxon>Tremellomycetes</taxon>
        <taxon>Filobasidiales</taxon>
        <taxon>Filobasidiaceae</taxon>
        <taxon>Naganishia</taxon>
    </lineage>
</organism>
<sequence>MYPSLILFILAARAIPLSVAWQQQCESFTADSATSVKDLATIYYPAGCLVNVTSPWSTLTTTGLPAFCRLKFDVLTNPATGKTAGAELWLPDDWNSRMLAFGGGGWSGGGKYTTRKTVSAVATYTGSIAIVVPFGPMGVDGVAQGYASYGTDGGHISDWLDGSWGLGNDDAMIDFGYRAVHSTVIASKALTSQYYGKDHSKSYFSGCSNGGRQGIKSMASYPEDFDGLIVGSPANPFGRWIPWTLQQSLVMQPVNSSKWISNPTWGIIHQEILRQCDALDGSSDCAQVLDGYLHDPKACNFRPELLTCRPNSDPTTCLSIDQLESFRRLYTTYVDGDQNYLSAPYNLGGELLWGTHGVSTPAPWQMAEHYYKYFVLK</sequence>
<dbReference type="Proteomes" id="UP001243375">
    <property type="component" value="Unassembled WGS sequence"/>
</dbReference>
<keyword evidence="2" id="KW-1185">Reference proteome</keyword>
<dbReference type="EMBL" id="JASBWU010000012">
    <property type="protein sequence ID" value="KAJ9117539.1"/>
    <property type="molecule type" value="Genomic_DNA"/>
</dbReference>
<evidence type="ECO:0000313" key="2">
    <source>
        <dbReference type="Proteomes" id="UP001243375"/>
    </source>
</evidence>
<reference evidence="1" key="1">
    <citation type="submission" date="2023-04" db="EMBL/GenBank/DDBJ databases">
        <title>Draft Genome sequencing of Naganishia species isolated from polar environments using Oxford Nanopore Technology.</title>
        <authorList>
            <person name="Leo P."/>
            <person name="Venkateswaran K."/>
        </authorList>
    </citation>
    <scope>NUCLEOTIDE SEQUENCE</scope>
    <source>
        <strain evidence="1">MNA-CCFEE 5425</strain>
    </source>
</reference>
<accession>A0ACC2X2I0</accession>